<feature type="compositionally biased region" description="Basic and acidic residues" evidence="1">
    <location>
        <begin position="2066"/>
        <end position="2077"/>
    </location>
</feature>
<evidence type="ECO:0000313" key="4">
    <source>
        <dbReference type="EMBL" id="AEI52172.1"/>
    </source>
</evidence>
<dbReference type="NCBIfam" id="TIGR03696">
    <property type="entry name" value="Rhs_assc_core"/>
    <property type="match status" value="1"/>
</dbReference>
<gene>
    <name evidence="4" type="ordered locus">Runsl_5876</name>
</gene>
<evidence type="ECO:0000259" key="3">
    <source>
        <dbReference type="Pfam" id="PF20041"/>
    </source>
</evidence>
<keyword evidence="4" id="KW-0614">Plasmid</keyword>
<proteinExistence type="predicted"/>
<dbReference type="PANTHER" id="PTHR32305">
    <property type="match status" value="1"/>
</dbReference>
<reference evidence="5" key="1">
    <citation type="submission" date="2011-06" db="EMBL/GenBank/DDBJ databases">
        <title>The complete genome of plasmid 3 of Runella slithyformis DSM 19594.</title>
        <authorList>
            <consortium name="US DOE Joint Genome Institute (JGI-PGF)"/>
            <person name="Lucas S."/>
            <person name="Han J."/>
            <person name="Lapidus A."/>
            <person name="Bruce D."/>
            <person name="Goodwin L."/>
            <person name="Pitluck S."/>
            <person name="Peters L."/>
            <person name="Kyrpides N."/>
            <person name="Mavromatis K."/>
            <person name="Ivanova N."/>
            <person name="Ovchinnikova G."/>
            <person name="Zhang X."/>
            <person name="Misra M."/>
            <person name="Detter J.C."/>
            <person name="Tapia R."/>
            <person name="Han C."/>
            <person name="Land M."/>
            <person name="Hauser L."/>
            <person name="Markowitz V."/>
            <person name="Cheng J.-F."/>
            <person name="Hugenholtz P."/>
            <person name="Woyke T."/>
            <person name="Wu D."/>
            <person name="Tindall B."/>
            <person name="Faehrich R."/>
            <person name="Brambilla E."/>
            <person name="Klenk H.-P."/>
            <person name="Eisen J.A."/>
        </authorList>
    </citation>
    <scope>NUCLEOTIDE SEQUENCE [LARGE SCALE GENOMIC DNA]</scope>
    <source>
        <strain evidence="5">ATCC 29530 / DSM 19594 / LMG 11500 / NCIMB 11436 / LSU 4</strain>
        <plasmid evidence="5">pRUNSL03</plasmid>
    </source>
</reference>
<feature type="signal peptide" evidence="2">
    <location>
        <begin position="1"/>
        <end position="19"/>
    </location>
</feature>
<feature type="region of interest" description="Disordered" evidence="1">
    <location>
        <begin position="2113"/>
        <end position="2175"/>
    </location>
</feature>
<dbReference type="Pfam" id="PF20041">
    <property type="entry name" value="DUF6443"/>
    <property type="match status" value="1"/>
</dbReference>
<dbReference type="Proteomes" id="UP000000493">
    <property type="component" value="Plasmid pRUNSL03"/>
</dbReference>
<keyword evidence="2" id="KW-0732">Signal</keyword>
<evidence type="ECO:0000313" key="5">
    <source>
        <dbReference type="Proteomes" id="UP000000493"/>
    </source>
</evidence>
<feature type="region of interest" description="Disordered" evidence="1">
    <location>
        <begin position="2033"/>
        <end position="2078"/>
    </location>
</feature>
<dbReference type="EMBL" id="CP002862">
    <property type="protein sequence ID" value="AEI52172.1"/>
    <property type="molecule type" value="Genomic_DNA"/>
</dbReference>
<feature type="domain" description="DUF6443" evidence="3">
    <location>
        <begin position="1059"/>
        <end position="1171"/>
    </location>
</feature>
<dbReference type="KEGG" id="rsi:Runsl_5876"/>
<organism evidence="4 5">
    <name type="scientific">Runella slithyformis (strain ATCC 29530 / DSM 19594 / LMG 11500 / NCIMB 11436 / LSU 4)</name>
    <dbReference type="NCBI Taxonomy" id="761193"/>
    <lineage>
        <taxon>Bacteria</taxon>
        <taxon>Pseudomonadati</taxon>
        <taxon>Bacteroidota</taxon>
        <taxon>Cytophagia</taxon>
        <taxon>Cytophagales</taxon>
        <taxon>Spirosomataceae</taxon>
        <taxon>Runella</taxon>
    </lineage>
</organism>
<feature type="compositionally biased region" description="Low complexity" evidence="1">
    <location>
        <begin position="2050"/>
        <end position="2063"/>
    </location>
</feature>
<dbReference type="InterPro" id="IPR050708">
    <property type="entry name" value="T6SS_VgrG/RHS"/>
</dbReference>
<feature type="compositionally biased region" description="Basic and acidic residues" evidence="1">
    <location>
        <begin position="2164"/>
        <end position="2175"/>
    </location>
</feature>
<keyword evidence="5" id="KW-1185">Reference proteome</keyword>
<feature type="compositionally biased region" description="Basic and acidic residues" evidence="1">
    <location>
        <begin position="2113"/>
        <end position="2124"/>
    </location>
</feature>
<feature type="compositionally biased region" description="Polar residues" evidence="1">
    <location>
        <begin position="2037"/>
        <end position="2049"/>
    </location>
</feature>
<dbReference type="PANTHER" id="PTHR32305:SF15">
    <property type="entry name" value="PROTEIN RHSA-RELATED"/>
    <property type="match status" value="1"/>
</dbReference>
<reference evidence="4 5" key="2">
    <citation type="journal article" date="2012" name="Stand. Genomic Sci.">
        <title>Complete genome sequence of the aquatic bacterium Runella slithyformis type strain (LSU 4(T)).</title>
        <authorList>
            <person name="Copeland A."/>
            <person name="Zhang X."/>
            <person name="Misra M."/>
            <person name="Lapidus A."/>
            <person name="Nolan M."/>
            <person name="Lucas S."/>
            <person name="Deshpande S."/>
            <person name="Cheng J.F."/>
            <person name="Tapia R."/>
            <person name="Goodwin L.A."/>
            <person name="Pitluck S."/>
            <person name="Liolios K."/>
            <person name="Pagani I."/>
            <person name="Ivanova N."/>
            <person name="Mikhailova N."/>
            <person name="Pati A."/>
            <person name="Chen A."/>
            <person name="Palaniappan K."/>
            <person name="Land M."/>
            <person name="Hauser L."/>
            <person name="Pan C."/>
            <person name="Jeffries C.D."/>
            <person name="Detter J.C."/>
            <person name="Brambilla E.M."/>
            <person name="Rohde M."/>
            <person name="Djao O.D."/>
            <person name="Goker M."/>
            <person name="Sikorski J."/>
            <person name="Tindall B.J."/>
            <person name="Woyke T."/>
            <person name="Bristow J."/>
            <person name="Eisen J.A."/>
            <person name="Markowitz V."/>
            <person name="Hugenholtz P."/>
            <person name="Kyrpides N.C."/>
            <person name="Klenk H.P."/>
            <person name="Mavromatis K."/>
        </authorList>
    </citation>
    <scope>NUCLEOTIDE SEQUENCE [LARGE SCALE GENOMIC DNA]</scope>
    <source>
        <strain evidence="5">ATCC 29530 / DSM 19594 / LMG 11500 / NCIMB 11436 / LSU 4</strain>
    </source>
</reference>
<feature type="chain" id="PRO_5030789835" evidence="2">
    <location>
        <begin position="20"/>
        <end position="2175"/>
    </location>
</feature>
<protein>
    <submittedName>
        <fullName evidence="4">RHS repeat-associated core domain protein</fullName>
    </submittedName>
</protein>
<sequence>MKHIFFVLLLSFAVGKAWAFPVPALVDTASVQCSAEVITRGDTVYSTLEALDVACLQINTQAGFVIEGGASYEAQIVDGSPNARIAAGSSATSLSILSPTAAGLGKFADIPVNYNNGLPQITIPVTVVKEGELQLPVTLQYHASGVKVEEVAGWVGLNWTLSAGGVINRQVMGGPDESYGGGSKGQVPQTSYYNTRTGYYADRGFRPFVPFLVCSPPASATPLAQNLRLGDEFLGSALGIKDTEPDLFTFNVAGYTGKFYFDTLRQVHLIPQQDVKILVNFDNAGKQFSTWTLVTPDGTRYHFGENNAYETSRTGAGSNAYPLSVAELRSSWLLTRVESADRQRNIYLEYTAEETAYRNLAPEKLMLEGGVYTGPTTADQRISTTRVYGRRLTKIAGSSTEVNFTANDLREDVDISSTAKRLHEIQVKAVNEASCLRYRFTYDYWTSSLPSSGDGDAVINTGSDNDDLKRLRLLSVQEFSCDNAQSKPAYVFSYAAGALPRRLSYQRDHWGYFNGRFNNNSLIPDDIAPGTLTTSIRTADATLQKRGHLYQITYPTGGFMRFTMEAHTDKGGLRVQRIAEYFSPTDSVVRTFDYISPPLEPFQRFYSKTLNTISSWGDFVQSGCPLTGGLFKSFSGTCYSGKLLIGSHLFAEAAGLTGQAIAYSNVRVNYANSGSTTYRYLISQYTSLYGQSNEFPFVADNALYYIANGTLEAEEHYNQAGQIQQKTVYTYSNPDPVTLATAPALRFATETCPPCPSGSACDLTTTVAFQRYNRQTVRQLLLKKTEYHYNLDGSGAMTNATVYTYGNQHEQAVRTAMQNSRGDSLISETRFVRDLITSETGSFTGAAYPLLLMRRRNMNAPVEQLIFIKKTGQDESQKKAIEGSYTLFAVIGSDTNLLKPTVQYSLKVPDALSITPVSVSAGTLTYAVSQYEPRINFTYYTSSGSKGLLETERAEKGAPTRYSYNAKRLLESRTEGFGTGQSQTTYYTHDALFGPTQIQNPRGLNTNFLYDGLGRLQQVKDHATHLVKEYEYHYFSSSSNPINSVTEFTPRTAGSSLPGGSTNLQTTIGYVDGLGRALQSVGKAAGPNGSNDIVAGAQTYDATGRLKRTYVPFPNTGSGSLAALPGSVHGDSAPYSENSLFDDSPLKRVTKTYGPGQAWLTADKAVTVSYGTAGSEVPNITVTATGTAGTGNYENYTLFKKIITNERNLATFEFSNKDGQLVERWTPDTTGGQYLKTAYVYDDLGRLRYVIQPQGRHTATAFNETDAVFTQYVFAYQYDRRGRVIRKHTPGGGWTNMVYDALDRVVLQQDAQQAAEATPKWTFIKYDALGRTIQTGETATATTFTTLQQQVDADNDQFEVRNNVSTGYYYTQLTTPAVTAAEVHSINYYDDYNDWRAGDLVFLSSFQSPYTTATGLLTGTAHRLLDGSNQWFYKAHYYNYRDQIIQTRQRDYPSLAHYVQTDVDYNFVLQVTQQKRLYQKQGTSDVLVKESFDYDHVGRKTRYQLGLNSSALDTVAQYQYDAVGRLTGKTIRPTRTYQRLGTGAATITRNAPPPANTNDIASQWIVLNPGFNTVAAGTYTAQIGTGSGTGTVQGLQTINYAYNIRDWLLSLNGGTLNGAENDLFAMKLDFEADGTYYDGNIRKQTWINSRDQQSRNYTYTYDLANRLKQAAYAGNGSENYALPLMQYDKNGNMTALQRNGKDGSGFGAIDRLSYTYAGNRLLYVNDAVTGNENTGDFRNDNTGTDDYSYWADGSLKTDKNKGISQIDYNFLNLPQQVQLSGNKQVAFVYDGNGRKIEKKTTINGNPQTASYYLDGAIYEKQGAGTYGLYQIGHEEGRIVPINDTLRLEFSYTDQLGSLRLSFRDSLASPQSGIYKAPVITQISQTDPWGLPLRGMEFENTTASSKFKFLNRESQAETGWIDLMARQYDAQLGVFRSVDPVIEGQEHLSLYQYGWNNPILMSDPNGTCPFCPIIPYLPVIGAAIGEGLVILAEATVTSGAIIGLTELIKSSGSGAGGAYSPGVSFAMSTSRPGELTTVLHSSSSKTKGNNSASTSQSSSSASATPENPDKKNKNKNDAEGNFVLYEVKAKDGTPLKVGKADADRTNAQGFPVRMKDSERKAKKEYPGATAEIIPGSQRRTTTGEMKQYEAETVRNKRASGNKMPLNKEKDKRYNNQ</sequence>
<dbReference type="InterPro" id="IPR045619">
    <property type="entry name" value="DUF6443"/>
</dbReference>
<name>A0A7U3ZRR6_RUNSL</name>
<dbReference type="Gene3D" id="2.180.10.10">
    <property type="entry name" value="RHS repeat-associated core"/>
    <property type="match status" value="2"/>
</dbReference>
<evidence type="ECO:0000256" key="2">
    <source>
        <dbReference type="SAM" id="SignalP"/>
    </source>
</evidence>
<dbReference type="InterPro" id="IPR022385">
    <property type="entry name" value="Rhs_assc_core"/>
</dbReference>
<dbReference type="RefSeq" id="WP_013921753.1">
    <property type="nucleotide sequence ID" value="NC_015694.1"/>
</dbReference>
<accession>A0A7U3ZRR6</accession>
<geneLocation type="plasmid" evidence="4 5">
    <name>pRUNSL03</name>
</geneLocation>
<evidence type="ECO:0000256" key="1">
    <source>
        <dbReference type="SAM" id="MobiDB-lite"/>
    </source>
</evidence>